<dbReference type="AlphaFoldDB" id="A0A3N0Y803"/>
<feature type="compositionally biased region" description="Basic and acidic residues" evidence="1">
    <location>
        <begin position="37"/>
        <end position="82"/>
    </location>
</feature>
<protein>
    <submittedName>
        <fullName evidence="2">Uncharacterized protein</fullName>
    </submittedName>
</protein>
<evidence type="ECO:0000256" key="1">
    <source>
        <dbReference type="SAM" id="MobiDB-lite"/>
    </source>
</evidence>
<proteinExistence type="predicted"/>
<comment type="caution">
    <text evidence="2">The sequence shown here is derived from an EMBL/GenBank/DDBJ whole genome shotgun (WGS) entry which is preliminary data.</text>
</comment>
<reference evidence="2 3" key="1">
    <citation type="submission" date="2018-10" db="EMBL/GenBank/DDBJ databases">
        <title>Genome assembly for a Yunnan-Guizhou Plateau 3E fish, Anabarilius grahami (Regan), and its evolutionary and genetic applications.</title>
        <authorList>
            <person name="Jiang W."/>
        </authorList>
    </citation>
    <scope>NUCLEOTIDE SEQUENCE [LARGE SCALE GENOMIC DNA]</scope>
    <source>
        <strain evidence="2">AG-KIZ</strain>
        <tissue evidence="2">Muscle</tissue>
    </source>
</reference>
<name>A0A3N0Y803_ANAGA</name>
<sequence>MQRDVEQRSFPDREYIQTELLGLIFTPDSMKTGRCGADAKQRHSRRTGEHRGSRRHTGDSTLVRECDNRDEPFRMERRENDFPHTATNVVGRDFNRNLT</sequence>
<evidence type="ECO:0000313" key="3">
    <source>
        <dbReference type="Proteomes" id="UP000281406"/>
    </source>
</evidence>
<keyword evidence="3" id="KW-1185">Reference proteome</keyword>
<gene>
    <name evidence="2" type="ORF">DPX16_18199</name>
</gene>
<evidence type="ECO:0000313" key="2">
    <source>
        <dbReference type="EMBL" id="ROL42277.1"/>
    </source>
</evidence>
<dbReference type="EMBL" id="RJVU01049890">
    <property type="protein sequence ID" value="ROL42277.1"/>
    <property type="molecule type" value="Genomic_DNA"/>
</dbReference>
<organism evidence="2 3">
    <name type="scientific">Anabarilius grahami</name>
    <name type="common">Kanglang fish</name>
    <name type="synonym">Barilius grahami</name>
    <dbReference type="NCBI Taxonomy" id="495550"/>
    <lineage>
        <taxon>Eukaryota</taxon>
        <taxon>Metazoa</taxon>
        <taxon>Chordata</taxon>
        <taxon>Craniata</taxon>
        <taxon>Vertebrata</taxon>
        <taxon>Euteleostomi</taxon>
        <taxon>Actinopterygii</taxon>
        <taxon>Neopterygii</taxon>
        <taxon>Teleostei</taxon>
        <taxon>Ostariophysi</taxon>
        <taxon>Cypriniformes</taxon>
        <taxon>Xenocyprididae</taxon>
        <taxon>Xenocypridinae</taxon>
        <taxon>Xenocypridinae incertae sedis</taxon>
        <taxon>Anabarilius</taxon>
    </lineage>
</organism>
<accession>A0A3N0Y803</accession>
<feature type="region of interest" description="Disordered" evidence="1">
    <location>
        <begin position="31"/>
        <end position="99"/>
    </location>
</feature>
<dbReference type="Proteomes" id="UP000281406">
    <property type="component" value="Unassembled WGS sequence"/>
</dbReference>